<evidence type="ECO:0000256" key="10">
    <source>
        <dbReference type="SAM" id="Phobius"/>
    </source>
</evidence>
<dbReference type="CDD" id="cd06225">
    <property type="entry name" value="HAMP"/>
    <property type="match status" value="1"/>
</dbReference>
<comment type="subcellular location">
    <subcellularLocation>
        <location evidence="1">Membrane</location>
        <topology evidence="1">Multi-pass membrane protein</topology>
    </subcellularLocation>
</comment>
<keyword evidence="5 7" id="KW-0807">Transducer</keyword>
<evidence type="ECO:0000256" key="3">
    <source>
        <dbReference type="ARBA" id="ARBA00022989"/>
    </source>
</evidence>
<dbReference type="SMART" id="SM00283">
    <property type="entry name" value="MA"/>
    <property type="match status" value="1"/>
</dbReference>
<dbReference type="InterPro" id="IPR003660">
    <property type="entry name" value="HAMP_dom"/>
</dbReference>
<dbReference type="SUPFAM" id="SSF58104">
    <property type="entry name" value="Methyl-accepting chemotaxis protein (MCP) signaling domain"/>
    <property type="match status" value="1"/>
</dbReference>
<feature type="domain" description="Methyl-accepting transducer" evidence="11">
    <location>
        <begin position="400"/>
        <end position="636"/>
    </location>
</feature>
<dbReference type="AlphaFoldDB" id="A0A4Z0WFB8"/>
<evidence type="ECO:0000256" key="7">
    <source>
        <dbReference type="PROSITE-ProRule" id="PRU00284"/>
    </source>
</evidence>
<dbReference type="RefSeq" id="WP_135481616.1">
    <property type="nucleotide sequence ID" value="NZ_SRMF01000001.1"/>
</dbReference>
<evidence type="ECO:0000259" key="11">
    <source>
        <dbReference type="PROSITE" id="PS50111"/>
    </source>
</evidence>
<dbReference type="Proteomes" id="UP000297475">
    <property type="component" value="Unassembled WGS sequence"/>
</dbReference>
<dbReference type="FunFam" id="1.10.287.950:FF:000001">
    <property type="entry name" value="Methyl-accepting chemotaxis sensory transducer"/>
    <property type="match status" value="1"/>
</dbReference>
<evidence type="ECO:0000256" key="1">
    <source>
        <dbReference type="ARBA" id="ARBA00004141"/>
    </source>
</evidence>
<feature type="domain" description="HAMP" evidence="12">
    <location>
        <begin position="343"/>
        <end position="395"/>
    </location>
</feature>
<evidence type="ECO:0000313" key="14">
    <source>
        <dbReference type="Proteomes" id="UP000297475"/>
    </source>
</evidence>
<evidence type="ECO:0000313" key="13">
    <source>
        <dbReference type="EMBL" id="TGG95720.1"/>
    </source>
</evidence>
<dbReference type="GO" id="GO:0007165">
    <property type="term" value="P:signal transduction"/>
    <property type="evidence" value="ECO:0007669"/>
    <property type="project" value="UniProtKB-KW"/>
</dbReference>
<keyword evidence="4 10" id="KW-0472">Membrane</keyword>
<evidence type="ECO:0000256" key="9">
    <source>
        <dbReference type="SAM" id="MobiDB-lite"/>
    </source>
</evidence>
<dbReference type="GO" id="GO:0016020">
    <property type="term" value="C:membrane"/>
    <property type="evidence" value="ECO:0007669"/>
    <property type="project" value="UniProtKB-SubCell"/>
</dbReference>
<dbReference type="Gene3D" id="1.10.287.950">
    <property type="entry name" value="Methyl-accepting chemotaxis protein"/>
    <property type="match status" value="1"/>
</dbReference>
<feature type="region of interest" description="Disordered" evidence="9">
    <location>
        <begin position="677"/>
        <end position="701"/>
    </location>
</feature>
<keyword evidence="2 10" id="KW-0812">Transmembrane</keyword>
<evidence type="ECO:0000259" key="12">
    <source>
        <dbReference type="PROSITE" id="PS50885"/>
    </source>
</evidence>
<evidence type="ECO:0000256" key="5">
    <source>
        <dbReference type="ARBA" id="ARBA00023224"/>
    </source>
</evidence>
<dbReference type="PANTHER" id="PTHR32089:SF119">
    <property type="entry name" value="METHYL-ACCEPTING CHEMOTAXIS PROTEIN CTPL"/>
    <property type="match status" value="1"/>
</dbReference>
<comment type="similarity">
    <text evidence="6">Belongs to the methyl-accepting chemotaxis (MCP) protein family.</text>
</comment>
<feature type="transmembrane region" description="Helical" evidence="10">
    <location>
        <begin position="319"/>
        <end position="342"/>
    </location>
</feature>
<dbReference type="GO" id="GO:0006935">
    <property type="term" value="P:chemotaxis"/>
    <property type="evidence" value="ECO:0007669"/>
    <property type="project" value="UniProtKB-ARBA"/>
</dbReference>
<dbReference type="InterPro" id="IPR004089">
    <property type="entry name" value="MCPsignal_dom"/>
</dbReference>
<dbReference type="Pfam" id="PF00015">
    <property type="entry name" value="MCPsignal"/>
    <property type="match status" value="1"/>
</dbReference>
<evidence type="ECO:0000256" key="4">
    <source>
        <dbReference type="ARBA" id="ARBA00023136"/>
    </source>
</evidence>
<accession>A0A4Z0WFB8</accession>
<dbReference type="SMART" id="SM00304">
    <property type="entry name" value="HAMP"/>
    <property type="match status" value="1"/>
</dbReference>
<reference evidence="13 14" key="1">
    <citation type="submission" date="2019-04" db="EMBL/GenBank/DDBJ databases">
        <title>Natronospirillum operosus gen. nov., sp. nov., a haloalkaliphilic satellite isolated from decaying biomass of laboratory culture of cyanobacterium Geitlerinema sp. and proposal of Natronospirillaceae fam. nov. and Saccharospirillaceae fam. nov.</title>
        <authorList>
            <person name="Kevbrin V."/>
            <person name="Boltyanskaya Y."/>
            <person name="Koziaeva V."/>
            <person name="Grouzdev D.S."/>
            <person name="Park M."/>
            <person name="Cho J."/>
        </authorList>
    </citation>
    <scope>NUCLEOTIDE SEQUENCE [LARGE SCALE GENOMIC DNA]</scope>
    <source>
        <strain evidence="13 14">G-116</strain>
    </source>
</reference>
<protein>
    <submittedName>
        <fullName evidence="13">Methyl-accepting chemotaxis protein</fullName>
    </submittedName>
</protein>
<dbReference type="CDD" id="cd11386">
    <property type="entry name" value="MCP_signal"/>
    <property type="match status" value="1"/>
</dbReference>
<dbReference type="EMBL" id="SRMF01000001">
    <property type="protein sequence ID" value="TGG95720.1"/>
    <property type="molecule type" value="Genomic_DNA"/>
</dbReference>
<name>A0A4Z0WFB8_9GAMM</name>
<dbReference type="PANTHER" id="PTHR32089">
    <property type="entry name" value="METHYL-ACCEPTING CHEMOTAXIS PROTEIN MCPB"/>
    <property type="match status" value="1"/>
</dbReference>
<dbReference type="PROSITE" id="PS50885">
    <property type="entry name" value="HAMP"/>
    <property type="match status" value="1"/>
</dbReference>
<evidence type="ECO:0000256" key="2">
    <source>
        <dbReference type="ARBA" id="ARBA00022692"/>
    </source>
</evidence>
<sequence>MRMTVVRRTALGFILILALMTVIAGAALQTQRATDQGMNEMTDRVLPLLQTSYNLLITAQNINKAISQHAAETGSEALTTYEQEFEQEVAQYDNLYTGVDSQLNTLPGMREALVSADEYVRAMVTDGEEQLTTHRAALDARSTYQEEVQTEASRWLRFPNDMQIVDRVIEVLGQQQDPQASLIAGDTGYVREKIDLVRTDLSRAALIMDVEELENIRRRLQQEVANSQIRIDRLEENNDIIFQRLSPYVEVLDRAVNDDAGTLALQLELLRLETRSRNLLNRIASDINDGVAGLQALTASIASQSDRLQSDIQQRSQTASLTIAGVYVVSLVLAILTIAGLIRSIRKPLQSIVTTLENIAEGDLTQAITLRGRDEFSDIAGGINTLRQRLRDILHNIATTSSRVSAVTEQVSATTEGNRERLRSQKEQTDTVATAVTEMESAASEVATSAANTLAEVEKVHTEALDGQRNMRLSVDAIQSLENDLERASQVINDLNTESENIGSILNVIKGIAEQTNLLALNAAIEAARAGEQGRGFAVVADEVRDLASKTQSSTEEIYGMIEALQGRSQEAVQIMETNRQQSRTVVSQTEETSQSIEAILSALGRINDMTSQIATAAAEQQTVAEDVSSNTVLIADMSDEVVVNAARNSEAFRTLAELTREQEALLGRFRFADAELGTGESAPDLDAEVSATGERDPHQQ</sequence>
<keyword evidence="3 10" id="KW-1133">Transmembrane helix</keyword>
<evidence type="ECO:0000256" key="8">
    <source>
        <dbReference type="SAM" id="Coils"/>
    </source>
</evidence>
<keyword evidence="14" id="KW-1185">Reference proteome</keyword>
<keyword evidence="8" id="KW-0175">Coiled coil</keyword>
<proteinExistence type="inferred from homology"/>
<dbReference type="Pfam" id="PF00672">
    <property type="entry name" value="HAMP"/>
    <property type="match status" value="1"/>
</dbReference>
<gene>
    <name evidence="13" type="ORF">E4656_04735</name>
</gene>
<organism evidence="13 14">
    <name type="scientific">Natronospirillum operosum</name>
    <dbReference type="NCBI Taxonomy" id="2759953"/>
    <lineage>
        <taxon>Bacteria</taxon>
        <taxon>Pseudomonadati</taxon>
        <taxon>Pseudomonadota</taxon>
        <taxon>Gammaproteobacteria</taxon>
        <taxon>Oceanospirillales</taxon>
        <taxon>Natronospirillaceae</taxon>
        <taxon>Natronospirillum</taxon>
    </lineage>
</organism>
<comment type="caution">
    <text evidence="13">The sequence shown here is derived from an EMBL/GenBank/DDBJ whole genome shotgun (WGS) entry which is preliminary data.</text>
</comment>
<dbReference type="OrthoDB" id="5693655at2"/>
<dbReference type="PROSITE" id="PS50111">
    <property type="entry name" value="CHEMOTAXIS_TRANSDUC_2"/>
    <property type="match status" value="1"/>
</dbReference>
<evidence type="ECO:0000256" key="6">
    <source>
        <dbReference type="ARBA" id="ARBA00029447"/>
    </source>
</evidence>
<feature type="coiled-coil region" evidence="8">
    <location>
        <begin position="203"/>
        <end position="237"/>
    </location>
</feature>